<proteinExistence type="predicted"/>
<evidence type="ECO:0000313" key="1">
    <source>
        <dbReference type="EMBL" id="MDT0496562.1"/>
    </source>
</evidence>
<protein>
    <submittedName>
        <fullName evidence="1">Uncharacterized protein</fullName>
    </submittedName>
</protein>
<gene>
    <name evidence="1" type="ORF">RM530_04175</name>
</gene>
<dbReference type="Gene3D" id="1.10.260.40">
    <property type="entry name" value="lambda repressor-like DNA-binding domains"/>
    <property type="match status" value="1"/>
</dbReference>
<evidence type="ECO:0000313" key="2">
    <source>
        <dbReference type="Proteomes" id="UP001254608"/>
    </source>
</evidence>
<dbReference type="Proteomes" id="UP001254608">
    <property type="component" value="Unassembled WGS sequence"/>
</dbReference>
<reference evidence="1 2" key="1">
    <citation type="submission" date="2023-09" db="EMBL/GenBank/DDBJ databases">
        <authorList>
            <person name="Rey-Velasco X."/>
        </authorList>
    </citation>
    <scope>NUCLEOTIDE SEQUENCE [LARGE SCALE GENOMIC DNA]</scope>
    <source>
        <strain evidence="1 2">W345</strain>
    </source>
</reference>
<comment type="caution">
    <text evidence="1">The sequence shown here is derived from an EMBL/GenBank/DDBJ whole genome shotgun (WGS) entry which is preliminary data.</text>
</comment>
<keyword evidence="2" id="KW-1185">Reference proteome</keyword>
<accession>A0ABU2WFB2</accession>
<dbReference type="RefSeq" id="WP_311363954.1">
    <property type="nucleotide sequence ID" value="NZ_JAVRIC010000004.1"/>
</dbReference>
<dbReference type="SUPFAM" id="SSF47413">
    <property type="entry name" value="lambda repressor-like DNA-binding domains"/>
    <property type="match status" value="1"/>
</dbReference>
<dbReference type="EMBL" id="JAVRIC010000004">
    <property type="protein sequence ID" value="MDT0496562.1"/>
    <property type="molecule type" value="Genomic_DNA"/>
</dbReference>
<name>A0ABU2WFB2_9GAMM</name>
<sequence>MKKYPPTAKELRQWMDKKNLSNKDVAKALHLSDGRVVRFWTQKEEPRQIPYPSWYTLRHKFGK</sequence>
<organism evidence="1 2">
    <name type="scientific">Banduia mediterranea</name>
    <dbReference type="NCBI Taxonomy" id="3075609"/>
    <lineage>
        <taxon>Bacteria</taxon>
        <taxon>Pseudomonadati</taxon>
        <taxon>Pseudomonadota</taxon>
        <taxon>Gammaproteobacteria</taxon>
        <taxon>Nevskiales</taxon>
        <taxon>Algiphilaceae</taxon>
        <taxon>Banduia</taxon>
    </lineage>
</organism>
<dbReference type="InterPro" id="IPR010982">
    <property type="entry name" value="Lambda_DNA-bd_dom_sf"/>
</dbReference>